<comment type="caution">
    <text evidence="1">The sequence shown here is derived from an EMBL/GenBank/DDBJ whole genome shotgun (WGS) entry which is preliminary data.</text>
</comment>
<evidence type="ECO:0000313" key="2">
    <source>
        <dbReference type="Proteomes" id="UP000246635"/>
    </source>
</evidence>
<organism evidence="1 2">
    <name type="scientific">Paenibacillus cellulosilyticus</name>
    <dbReference type="NCBI Taxonomy" id="375489"/>
    <lineage>
        <taxon>Bacteria</taxon>
        <taxon>Bacillati</taxon>
        <taxon>Bacillota</taxon>
        <taxon>Bacilli</taxon>
        <taxon>Bacillales</taxon>
        <taxon>Paenibacillaceae</taxon>
        <taxon>Paenibacillus</taxon>
    </lineage>
</organism>
<gene>
    <name evidence="1" type="ORF">DFQ01_12096</name>
</gene>
<name>A0A2V2YP24_9BACL</name>
<proteinExistence type="predicted"/>
<evidence type="ECO:0008006" key="3">
    <source>
        <dbReference type="Google" id="ProtNLM"/>
    </source>
</evidence>
<protein>
    <recommendedName>
        <fullName evidence="3">ParE-like toxin of type II ParDE toxin-antitoxin system</fullName>
    </recommendedName>
</protein>
<dbReference type="EMBL" id="QGTQ01000020">
    <property type="protein sequence ID" value="PWV97909.1"/>
    <property type="molecule type" value="Genomic_DNA"/>
</dbReference>
<dbReference type="OrthoDB" id="2611752at2"/>
<evidence type="ECO:0000313" key="1">
    <source>
        <dbReference type="EMBL" id="PWV97909.1"/>
    </source>
</evidence>
<keyword evidence="2" id="KW-1185">Reference proteome</keyword>
<dbReference type="RefSeq" id="WP_146216905.1">
    <property type="nucleotide sequence ID" value="NZ_CP054613.1"/>
</dbReference>
<dbReference type="Proteomes" id="UP000246635">
    <property type="component" value="Unassembled WGS sequence"/>
</dbReference>
<sequence length="107" mass="12140">MTNNRYTVLWSSHARVSLAHMQTFKVDPMNVFRRSKSILSSEPDNKAYGISDFPGFSFNGYAWTLVGNVVIVYKVDAAMHNVYVDACYFANSGNAHHIFWGIDPDEE</sequence>
<dbReference type="AlphaFoldDB" id="A0A2V2YP24"/>
<reference evidence="1 2" key="1">
    <citation type="submission" date="2018-05" db="EMBL/GenBank/DDBJ databases">
        <title>Genomic Encyclopedia of Type Strains, Phase III (KMG-III): the genomes of soil and plant-associated and newly described type strains.</title>
        <authorList>
            <person name="Whitman W."/>
        </authorList>
    </citation>
    <scope>NUCLEOTIDE SEQUENCE [LARGE SCALE GENOMIC DNA]</scope>
    <source>
        <strain evidence="1 2">CECT 5696</strain>
    </source>
</reference>
<accession>A0A2V2YP24</accession>